<dbReference type="Gene3D" id="2.130.10.10">
    <property type="entry name" value="YVTN repeat-like/Quinoprotein amine dehydrogenase"/>
    <property type="match status" value="2"/>
</dbReference>
<feature type="region of interest" description="Disordered" evidence="6">
    <location>
        <begin position="353"/>
        <end position="386"/>
    </location>
</feature>
<dbReference type="InterPro" id="IPR001680">
    <property type="entry name" value="WD40_rpt"/>
</dbReference>
<evidence type="ECO:0000256" key="6">
    <source>
        <dbReference type="SAM" id="MobiDB-lite"/>
    </source>
</evidence>
<gene>
    <name evidence="7" type="ORF">GSI_02451</name>
</gene>
<evidence type="ECO:0000256" key="4">
    <source>
        <dbReference type="ARBA" id="ARBA00040563"/>
    </source>
</evidence>
<evidence type="ECO:0000256" key="2">
    <source>
        <dbReference type="ARBA" id="ARBA00022737"/>
    </source>
</evidence>
<comment type="caution">
    <text evidence="7">The sequence shown here is derived from an EMBL/GenBank/DDBJ whole genome shotgun (WGS) entry which is preliminary data.</text>
</comment>
<reference evidence="7 8" key="1">
    <citation type="journal article" date="2015" name="Sci. Rep.">
        <title>Chromosome-level genome map provides insights into diverse defense mechanisms in the medicinal fungus Ganoderma sinense.</title>
        <authorList>
            <person name="Zhu Y."/>
            <person name="Xu J."/>
            <person name="Sun C."/>
            <person name="Zhou S."/>
            <person name="Xu H."/>
            <person name="Nelson D.R."/>
            <person name="Qian J."/>
            <person name="Song J."/>
            <person name="Luo H."/>
            <person name="Xiang L."/>
            <person name="Li Y."/>
            <person name="Xu Z."/>
            <person name="Ji A."/>
            <person name="Wang L."/>
            <person name="Lu S."/>
            <person name="Hayward A."/>
            <person name="Sun W."/>
            <person name="Li X."/>
            <person name="Schwartz D.C."/>
            <person name="Wang Y."/>
            <person name="Chen S."/>
        </authorList>
    </citation>
    <scope>NUCLEOTIDE SEQUENCE [LARGE SCALE GENOMIC DNA]</scope>
    <source>
        <strain evidence="7 8">ZZ0214-1</strain>
    </source>
</reference>
<dbReference type="Proteomes" id="UP000230002">
    <property type="component" value="Unassembled WGS sequence"/>
</dbReference>
<dbReference type="AlphaFoldDB" id="A0A2G8SPM4"/>
<evidence type="ECO:0000256" key="5">
    <source>
        <dbReference type="PROSITE-ProRule" id="PRU00221"/>
    </source>
</evidence>
<keyword evidence="8" id="KW-1185">Reference proteome</keyword>
<protein>
    <recommendedName>
        <fullName evidence="4">ASTRA-associated protein 1</fullName>
    </recommendedName>
</protein>
<dbReference type="SMART" id="SM00320">
    <property type="entry name" value="WD40"/>
    <property type="match status" value="5"/>
</dbReference>
<dbReference type="PANTHER" id="PTHR19854">
    <property type="entry name" value="TRANSDUCIN BETA-LIKE 3"/>
    <property type="match status" value="1"/>
</dbReference>
<organism evidence="7 8">
    <name type="scientific">Ganoderma sinense ZZ0214-1</name>
    <dbReference type="NCBI Taxonomy" id="1077348"/>
    <lineage>
        <taxon>Eukaryota</taxon>
        <taxon>Fungi</taxon>
        <taxon>Dikarya</taxon>
        <taxon>Basidiomycota</taxon>
        <taxon>Agaricomycotina</taxon>
        <taxon>Agaricomycetes</taxon>
        <taxon>Polyporales</taxon>
        <taxon>Polyporaceae</taxon>
        <taxon>Ganoderma</taxon>
    </lineage>
</organism>
<dbReference type="InterPro" id="IPR015943">
    <property type="entry name" value="WD40/YVTN_repeat-like_dom_sf"/>
</dbReference>
<keyword evidence="2" id="KW-0677">Repeat</keyword>
<dbReference type="OrthoDB" id="7668193at2759"/>
<dbReference type="InterPro" id="IPR036322">
    <property type="entry name" value="WD40_repeat_dom_sf"/>
</dbReference>
<accession>A0A2G8SPM4</accession>
<evidence type="ECO:0000256" key="3">
    <source>
        <dbReference type="ARBA" id="ARBA00037931"/>
    </source>
</evidence>
<dbReference type="EMBL" id="AYKW01000003">
    <property type="protein sequence ID" value="PIL35721.1"/>
    <property type="molecule type" value="Genomic_DNA"/>
</dbReference>
<dbReference type="Pfam" id="PF00400">
    <property type="entry name" value="WD40"/>
    <property type="match status" value="2"/>
</dbReference>
<name>A0A2G8SPM4_9APHY</name>
<sequence length="406" mass="44861">MTAPPPPIPKHLIRSHTSQVNVVCFSDDNERIYSGDFDGTVVVTSTRSLRAIATWKAHTDGLLGIQEWAEQEQIITHGRDNKLHVWRTVKEPARILGGSASLPGLQAPELCYSMDVNALNYCRFSLLPFPEDALTDERRALIAVPNLMESAHADVWTLPEKQRLHAAIGKAGQEPTLSDGRDVRNPVGIIMSMHLSTMPHPHTAGRTRLRLMCGYENGSVTMRERTGDGETSIEGLGWDVLWSVRLHVESVMAMIVSRDGVFALSVSADHIVGRYNLAEAEKPELLASACTVHRTKHPGNGSVSIRDDGRVCAVGGWDGKVRLYSTKTFKSLGSLAYHKKNCQSVAFAHLRSDMRSSGTATDTEGSEEEDEDDMSEAEKEERTRWLVSGGQDSRVVVWSLMDFDRS</sequence>
<evidence type="ECO:0000313" key="8">
    <source>
        <dbReference type="Proteomes" id="UP000230002"/>
    </source>
</evidence>
<proteinExistence type="inferred from homology"/>
<keyword evidence="1 5" id="KW-0853">WD repeat</keyword>
<comment type="similarity">
    <text evidence="3">Belongs to the WD repeat ASA1 family.</text>
</comment>
<dbReference type="STRING" id="1077348.A0A2G8SPM4"/>
<evidence type="ECO:0000256" key="1">
    <source>
        <dbReference type="ARBA" id="ARBA00022574"/>
    </source>
</evidence>
<dbReference type="SUPFAM" id="SSF50978">
    <property type="entry name" value="WD40 repeat-like"/>
    <property type="match status" value="1"/>
</dbReference>
<dbReference type="PANTHER" id="PTHR19854:SF1">
    <property type="entry name" value="GUANINE NUCLEOTIDE-BINDING PROTEIN SUBUNIT BETA-LIKE PROTEIN 1"/>
    <property type="match status" value="1"/>
</dbReference>
<feature type="repeat" description="WD" evidence="5">
    <location>
        <begin position="13"/>
        <end position="54"/>
    </location>
</feature>
<dbReference type="PROSITE" id="PS50082">
    <property type="entry name" value="WD_REPEATS_2"/>
    <property type="match status" value="1"/>
</dbReference>
<evidence type="ECO:0000313" key="7">
    <source>
        <dbReference type="EMBL" id="PIL35721.1"/>
    </source>
</evidence>
<feature type="compositionally biased region" description="Acidic residues" evidence="6">
    <location>
        <begin position="364"/>
        <end position="375"/>
    </location>
</feature>